<dbReference type="PRINTS" id="PR00370">
    <property type="entry name" value="FMOXYGENASE"/>
</dbReference>
<keyword evidence="3 8" id="KW-0285">Flavoprotein</keyword>
<dbReference type="EC" id="1.-.-.-" evidence="8"/>
<evidence type="ECO:0000256" key="7">
    <source>
        <dbReference type="ARBA" id="ARBA00023033"/>
    </source>
</evidence>
<organism evidence="10 11">
    <name type="scientific">Lithospermum erythrorhizon</name>
    <name type="common">Purple gromwell</name>
    <name type="synonym">Lithospermum officinale var. erythrorhizon</name>
    <dbReference type="NCBI Taxonomy" id="34254"/>
    <lineage>
        <taxon>Eukaryota</taxon>
        <taxon>Viridiplantae</taxon>
        <taxon>Streptophyta</taxon>
        <taxon>Embryophyta</taxon>
        <taxon>Tracheophyta</taxon>
        <taxon>Spermatophyta</taxon>
        <taxon>Magnoliopsida</taxon>
        <taxon>eudicotyledons</taxon>
        <taxon>Gunneridae</taxon>
        <taxon>Pentapetalae</taxon>
        <taxon>asterids</taxon>
        <taxon>lamiids</taxon>
        <taxon>Boraginales</taxon>
        <taxon>Boraginaceae</taxon>
        <taxon>Boraginoideae</taxon>
        <taxon>Lithospermeae</taxon>
        <taxon>Lithospermum</taxon>
    </lineage>
</organism>
<feature type="signal peptide" evidence="9">
    <location>
        <begin position="1"/>
        <end position="20"/>
    </location>
</feature>
<keyword evidence="4 8" id="KW-0274">FAD</keyword>
<keyword evidence="6 8" id="KW-0560">Oxidoreductase</keyword>
<dbReference type="InterPro" id="IPR050346">
    <property type="entry name" value="FMO-like"/>
</dbReference>
<keyword evidence="11" id="KW-1185">Reference proteome</keyword>
<dbReference type="InterPro" id="IPR020946">
    <property type="entry name" value="Flavin_mOase-like"/>
</dbReference>
<evidence type="ECO:0000256" key="6">
    <source>
        <dbReference type="ARBA" id="ARBA00023002"/>
    </source>
</evidence>
<evidence type="ECO:0000256" key="3">
    <source>
        <dbReference type="ARBA" id="ARBA00022630"/>
    </source>
</evidence>
<evidence type="ECO:0000256" key="2">
    <source>
        <dbReference type="ARBA" id="ARBA00009183"/>
    </source>
</evidence>
<proteinExistence type="inferred from homology"/>
<dbReference type="Pfam" id="PF00743">
    <property type="entry name" value="FMO-like"/>
    <property type="match status" value="2"/>
</dbReference>
<dbReference type="SUPFAM" id="SSF51905">
    <property type="entry name" value="FAD/NAD(P)-binding domain"/>
    <property type="match status" value="2"/>
</dbReference>
<name>A0AAV3Q4Z3_LITER</name>
<dbReference type="GO" id="GO:0050661">
    <property type="term" value="F:NADP binding"/>
    <property type="evidence" value="ECO:0007669"/>
    <property type="project" value="InterPro"/>
</dbReference>
<dbReference type="Gene3D" id="3.50.50.60">
    <property type="entry name" value="FAD/NAD(P)-binding domain"/>
    <property type="match status" value="2"/>
</dbReference>
<dbReference type="Proteomes" id="UP001454036">
    <property type="component" value="Unassembled WGS sequence"/>
</dbReference>
<evidence type="ECO:0000313" key="11">
    <source>
        <dbReference type="Proteomes" id="UP001454036"/>
    </source>
</evidence>
<comment type="cofactor">
    <cofactor evidence="1 8">
        <name>FAD</name>
        <dbReference type="ChEBI" id="CHEBI:57692"/>
    </cofactor>
</comment>
<reference evidence="10 11" key="1">
    <citation type="submission" date="2024-01" db="EMBL/GenBank/DDBJ databases">
        <title>The complete chloroplast genome sequence of Lithospermum erythrorhizon: insights into the phylogenetic relationship among Boraginaceae species and the maternal lineages of purple gromwells.</title>
        <authorList>
            <person name="Okada T."/>
            <person name="Watanabe K."/>
        </authorList>
    </citation>
    <scope>NUCLEOTIDE SEQUENCE [LARGE SCALE GENOMIC DNA]</scope>
</reference>
<evidence type="ECO:0000256" key="4">
    <source>
        <dbReference type="ARBA" id="ARBA00022827"/>
    </source>
</evidence>
<gene>
    <name evidence="10" type="ORF">LIER_15553</name>
</gene>
<sequence>MSLSVKVAVIGAGLSGLVAARELQREGHNNIVVYEKSSRLGGLWLYDPRTESDPLSIDPNRQIVHSSLYFSLRTNLPREVMSFSDYPFVVREHGDGRNFPRHEEVLKFLENFAEDFGLVDLIRFNEEVEKVKQNDGEWVVESRNGDVCSKEMFEAVVVCNGHSTEPCLAELPGSEMWTGKQIHSHNYRKPEPFEGQVVVIVGAGPSAIDISREVATVAKEVHLSSRSPNVTVAKLVGYSNIWQHSKVECLKEDGEISFDDGFSVYVDTIIHCTGYKYDFPFLETNGIVSVADNRVGPLYKHVFPPQLAPTLSFLAIPVRGIGFQSVELQSKWIASVLSGRVKLPSLEEMLADTEQYYKEMKEMEIPKHHTHYLDPFKLDYVDWLATQVGRPPPDEAKEIFRRVFTYFITTRSDNYRDEFNYLNSKITKH</sequence>
<evidence type="ECO:0000256" key="9">
    <source>
        <dbReference type="SAM" id="SignalP"/>
    </source>
</evidence>
<feature type="chain" id="PRO_5043943478" description="Flavin-containing monooxygenase" evidence="9">
    <location>
        <begin position="21"/>
        <end position="429"/>
    </location>
</feature>
<accession>A0AAV3Q4Z3</accession>
<dbReference type="GO" id="GO:0050660">
    <property type="term" value="F:flavin adenine dinucleotide binding"/>
    <property type="evidence" value="ECO:0007669"/>
    <property type="project" value="InterPro"/>
</dbReference>
<dbReference type="InterPro" id="IPR036188">
    <property type="entry name" value="FAD/NAD-bd_sf"/>
</dbReference>
<dbReference type="PIRSF" id="PIRSF000332">
    <property type="entry name" value="FMO"/>
    <property type="match status" value="1"/>
</dbReference>
<keyword evidence="7 8" id="KW-0503">Monooxygenase</keyword>
<evidence type="ECO:0000313" key="10">
    <source>
        <dbReference type="EMBL" id="GAA0158565.1"/>
    </source>
</evidence>
<evidence type="ECO:0000256" key="5">
    <source>
        <dbReference type="ARBA" id="ARBA00022857"/>
    </source>
</evidence>
<evidence type="ECO:0000256" key="1">
    <source>
        <dbReference type="ARBA" id="ARBA00001974"/>
    </source>
</evidence>
<dbReference type="AlphaFoldDB" id="A0AAV3Q4Z3"/>
<protein>
    <recommendedName>
        <fullName evidence="8">Flavin-containing monooxygenase</fullName>
        <ecNumber evidence="8">1.-.-.-</ecNumber>
    </recommendedName>
</protein>
<dbReference type="EMBL" id="BAABME010003380">
    <property type="protein sequence ID" value="GAA0158565.1"/>
    <property type="molecule type" value="Genomic_DNA"/>
</dbReference>
<keyword evidence="5" id="KW-0521">NADP</keyword>
<comment type="similarity">
    <text evidence="2 8">Belongs to the FMO family.</text>
</comment>
<dbReference type="PANTHER" id="PTHR23023">
    <property type="entry name" value="DIMETHYLANILINE MONOOXYGENASE"/>
    <property type="match status" value="1"/>
</dbReference>
<comment type="caution">
    <text evidence="10">The sequence shown here is derived from an EMBL/GenBank/DDBJ whole genome shotgun (WGS) entry which is preliminary data.</text>
</comment>
<dbReference type="GO" id="GO:0004499">
    <property type="term" value="F:N,N-dimethylaniline monooxygenase activity"/>
    <property type="evidence" value="ECO:0007669"/>
    <property type="project" value="InterPro"/>
</dbReference>
<dbReference type="FunFam" id="3.50.50.60:FF:000138">
    <property type="entry name" value="Flavin-containing monooxygenase"/>
    <property type="match status" value="1"/>
</dbReference>
<keyword evidence="9" id="KW-0732">Signal</keyword>
<evidence type="ECO:0000256" key="8">
    <source>
        <dbReference type="RuleBase" id="RU361177"/>
    </source>
</evidence>
<dbReference type="InterPro" id="IPR000960">
    <property type="entry name" value="Flavin_mOase"/>
</dbReference>